<feature type="transmembrane region" description="Helical" evidence="1">
    <location>
        <begin position="141"/>
        <end position="161"/>
    </location>
</feature>
<sequence>MWENILSALPLLFSPSVLLAMAAGTTVGVFIGALPGLSATMGIAVLIPLTFSMDPLVALGMMAGIYNGAMYGGAIPAILLRIPGTPAGIATVFDGHPMAQKGQGLEAMKIALASSAFGGSVSALALLLLSPPLAAMALKFGPVEIFWLAIFGLAAIAVLLSDAPIKGLTSACLGLLLGMVGIDSMTGNERFTFDIMELTGGINILVLLTGLYAIPPALTLALEATLIKKGSGKDKLGSGKSMVAWKHLVPTWCRSSVIGVIVGIIPGTGGNIAAMLSWNEARRAAKDKSQFGKGNPVGVAAAECANNADNAASLIPALTLGIPGSTVSAVILGGLLVHGLLPGPQLFTQSAPITYGFILAMLVTSIMLFIIGRLGARLFINVMYMPPLLLAPIIIALTTIGVYAINNSIFDVWLMMILGLAGWGLERLQVPLAPAVLAVILGPIAESSLRRAMLIGGNDISFLFSSSIAMVMVGAIVMTILSPIIRMAMASYRRRKGKQSSTATTRMVEGPGES</sequence>
<dbReference type="PANTHER" id="PTHR35342:SF5">
    <property type="entry name" value="TRICARBOXYLIC TRANSPORT PROTEIN"/>
    <property type="match status" value="1"/>
</dbReference>
<keyword evidence="1" id="KW-0812">Transmembrane</keyword>
<feature type="transmembrane region" description="Helical" evidence="1">
    <location>
        <begin position="198"/>
        <end position="218"/>
    </location>
</feature>
<dbReference type="RefSeq" id="WP_019017901.1">
    <property type="nucleotide sequence ID" value="NZ_BMXD01000001.1"/>
</dbReference>
<dbReference type="InterPro" id="IPR002823">
    <property type="entry name" value="DUF112_TM"/>
</dbReference>
<name>A0ABV7M3Z8_9GAMM</name>
<dbReference type="Proteomes" id="UP001595640">
    <property type="component" value="Unassembled WGS sequence"/>
</dbReference>
<dbReference type="Pfam" id="PF01970">
    <property type="entry name" value="TctA"/>
    <property type="match status" value="1"/>
</dbReference>
<dbReference type="PANTHER" id="PTHR35342">
    <property type="entry name" value="TRICARBOXYLIC TRANSPORT PROTEIN"/>
    <property type="match status" value="1"/>
</dbReference>
<feature type="transmembrane region" description="Helical" evidence="1">
    <location>
        <begin position="167"/>
        <end position="186"/>
    </location>
</feature>
<evidence type="ECO:0000313" key="4">
    <source>
        <dbReference type="Proteomes" id="UP001595640"/>
    </source>
</evidence>
<feature type="transmembrane region" description="Helical" evidence="1">
    <location>
        <begin position="461"/>
        <end position="485"/>
    </location>
</feature>
<comment type="caution">
    <text evidence="3">The sequence shown here is derived from an EMBL/GenBank/DDBJ whole genome shotgun (WGS) entry which is preliminary data.</text>
</comment>
<feature type="transmembrane region" description="Helical" evidence="1">
    <location>
        <begin position="110"/>
        <end position="129"/>
    </location>
</feature>
<organism evidence="3 4">
    <name type="scientific">Modicisalibacter luteus</name>
    <dbReference type="NCBI Taxonomy" id="453962"/>
    <lineage>
        <taxon>Bacteria</taxon>
        <taxon>Pseudomonadati</taxon>
        <taxon>Pseudomonadota</taxon>
        <taxon>Gammaproteobacteria</taxon>
        <taxon>Oceanospirillales</taxon>
        <taxon>Halomonadaceae</taxon>
        <taxon>Modicisalibacter</taxon>
    </lineage>
</organism>
<gene>
    <name evidence="3" type="ORF">ACFOEI_16380</name>
</gene>
<feature type="transmembrane region" description="Helical" evidence="1">
    <location>
        <begin position="353"/>
        <end position="371"/>
    </location>
</feature>
<feature type="transmembrane region" description="Helical" evidence="1">
    <location>
        <begin position="257"/>
        <end position="278"/>
    </location>
</feature>
<keyword evidence="1" id="KW-1133">Transmembrane helix</keyword>
<feature type="domain" description="DUF112" evidence="2">
    <location>
        <begin position="18"/>
        <end position="437"/>
    </location>
</feature>
<keyword evidence="1" id="KW-0472">Membrane</keyword>
<feature type="transmembrane region" description="Helical" evidence="1">
    <location>
        <begin position="317"/>
        <end position="341"/>
    </location>
</feature>
<feature type="transmembrane region" description="Helical" evidence="1">
    <location>
        <begin position="378"/>
        <end position="403"/>
    </location>
</feature>
<reference evidence="4" key="1">
    <citation type="journal article" date="2019" name="Int. J. Syst. Evol. Microbiol.">
        <title>The Global Catalogue of Microorganisms (GCM) 10K type strain sequencing project: providing services to taxonomists for standard genome sequencing and annotation.</title>
        <authorList>
            <consortium name="The Broad Institute Genomics Platform"/>
            <consortium name="The Broad Institute Genome Sequencing Center for Infectious Disease"/>
            <person name="Wu L."/>
            <person name="Ma J."/>
        </authorList>
    </citation>
    <scope>NUCLEOTIDE SEQUENCE [LARGE SCALE GENOMIC DNA]</scope>
    <source>
        <strain evidence="4">KCTC 12847</strain>
    </source>
</reference>
<evidence type="ECO:0000313" key="3">
    <source>
        <dbReference type="EMBL" id="MFC3293633.1"/>
    </source>
</evidence>
<proteinExistence type="predicted"/>
<protein>
    <submittedName>
        <fullName evidence="3">Tripartite tricarboxylate transporter permease</fullName>
    </submittedName>
</protein>
<accession>A0ABV7M3Z8</accession>
<evidence type="ECO:0000256" key="1">
    <source>
        <dbReference type="SAM" id="Phobius"/>
    </source>
</evidence>
<evidence type="ECO:0000259" key="2">
    <source>
        <dbReference type="Pfam" id="PF01970"/>
    </source>
</evidence>
<dbReference type="EMBL" id="JBHRUH010000031">
    <property type="protein sequence ID" value="MFC3293633.1"/>
    <property type="molecule type" value="Genomic_DNA"/>
</dbReference>
<keyword evidence="4" id="KW-1185">Reference proteome</keyword>